<dbReference type="AlphaFoldDB" id="A0AAW1UPT4"/>
<sequence>MTFQEEVKNIPMFLWSSISWCLLKGISASAHITVYGIALSVLLLHIAISTVTLIRKILKGDPVKDSFVNFIVGLHKREKQTSQSQTALQ</sequence>
<accession>A0AAW1UPT4</accession>
<comment type="caution">
    <text evidence="2">The sequence shown here is derived from an EMBL/GenBank/DDBJ whole genome shotgun (WGS) entry which is preliminary data.</text>
</comment>
<organism evidence="2 3">
    <name type="scientific">Henosepilachna vigintioctopunctata</name>
    <dbReference type="NCBI Taxonomy" id="420089"/>
    <lineage>
        <taxon>Eukaryota</taxon>
        <taxon>Metazoa</taxon>
        <taxon>Ecdysozoa</taxon>
        <taxon>Arthropoda</taxon>
        <taxon>Hexapoda</taxon>
        <taxon>Insecta</taxon>
        <taxon>Pterygota</taxon>
        <taxon>Neoptera</taxon>
        <taxon>Endopterygota</taxon>
        <taxon>Coleoptera</taxon>
        <taxon>Polyphaga</taxon>
        <taxon>Cucujiformia</taxon>
        <taxon>Coccinelloidea</taxon>
        <taxon>Coccinellidae</taxon>
        <taxon>Epilachninae</taxon>
        <taxon>Epilachnini</taxon>
        <taxon>Henosepilachna</taxon>
    </lineage>
</organism>
<gene>
    <name evidence="2" type="ORF">WA026_018177</name>
</gene>
<evidence type="ECO:0000313" key="3">
    <source>
        <dbReference type="Proteomes" id="UP001431783"/>
    </source>
</evidence>
<keyword evidence="3" id="KW-1185">Reference proteome</keyword>
<feature type="transmembrane region" description="Helical" evidence="1">
    <location>
        <begin position="34"/>
        <end position="54"/>
    </location>
</feature>
<keyword evidence="1" id="KW-0812">Transmembrane</keyword>
<evidence type="ECO:0000313" key="2">
    <source>
        <dbReference type="EMBL" id="KAK9881987.1"/>
    </source>
</evidence>
<name>A0AAW1UPT4_9CUCU</name>
<keyword evidence="1" id="KW-0472">Membrane</keyword>
<protein>
    <submittedName>
        <fullName evidence="2">Uncharacterized protein</fullName>
    </submittedName>
</protein>
<evidence type="ECO:0000256" key="1">
    <source>
        <dbReference type="SAM" id="Phobius"/>
    </source>
</evidence>
<proteinExistence type="predicted"/>
<keyword evidence="1" id="KW-1133">Transmembrane helix</keyword>
<reference evidence="2 3" key="1">
    <citation type="submission" date="2023-03" db="EMBL/GenBank/DDBJ databases">
        <title>Genome insight into feeding habits of ladybird beetles.</title>
        <authorList>
            <person name="Li H.-S."/>
            <person name="Huang Y.-H."/>
            <person name="Pang H."/>
        </authorList>
    </citation>
    <scope>NUCLEOTIDE SEQUENCE [LARGE SCALE GENOMIC DNA]</scope>
    <source>
        <strain evidence="2">SYSU_2023b</strain>
        <tissue evidence="2">Whole body</tissue>
    </source>
</reference>
<dbReference type="EMBL" id="JARQZJ010000071">
    <property type="protein sequence ID" value="KAK9881987.1"/>
    <property type="molecule type" value="Genomic_DNA"/>
</dbReference>
<dbReference type="Proteomes" id="UP001431783">
    <property type="component" value="Unassembled WGS sequence"/>
</dbReference>